<protein>
    <submittedName>
        <fullName evidence="2">Uncharacterized protein</fullName>
    </submittedName>
</protein>
<dbReference type="Proteomes" id="UP001470230">
    <property type="component" value="Unassembled WGS sequence"/>
</dbReference>
<evidence type="ECO:0000313" key="3">
    <source>
        <dbReference type="Proteomes" id="UP001470230"/>
    </source>
</evidence>
<dbReference type="EMBL" id="JAPFFF010000059">
    <property type="protein sequence ID" value="KAK8837584.1"/>
    <property type="molecule type" value="Genomic_DNA"/>
</dbReference>
<sequence>MKNEKMNGKILLIENKCNKNVEELNRIKTIKNSESVIINDIKLIKSEINKLNKKEQFVIPDEIYENIQNAQDSANKANSKCDMLRSENDNIREALRCLKYEAKKLKNTMNSGELIPDDIYDNIQQAQDSANKANSKCDMLRSENDNIREALKCLKYEAKKLKERPIMQNTMNSGELIPDDIYENIRNAQNSANKANTKCDILRSENDNIREALKCLKYEVKKIKVPETNFNSPS</sequence>
<accession>A0ABR2GUG3</accession>
<feature type="coiled-coil region" evidence="1">
    <location>
        <begin position="67"/>
        <end position="212"/>
    </location>
</feature>
<evidence type="ECO:0000256" key="1">
    <source>
        <dbReference type="SAM" id="Coils"/>
    </source>
</evidence>
<evidence type="ECO:0000313" key="2">
    <source>
        <dbReference type="EMBL" id="KAK8837584.1"/>
    </source>
</evidence>
<organism evidence="2 3">
    <name type="scientific">Tritrichomonas musculus</name>
    <dbReference type="NCBI Taxonomy" id="1915356"/>
    <lineage>
        <taxon>Eukaryota</taxon>
        <taxon>Metamonada</taxon>
        <taxon>Parabasalia</taxon>
        <taxon>Tritrichomonadida</taxon>
        <taxon>Tritrichomonadidae</taxon>
        <taxon>Tritrichomonas</taxon>
    </lineage>
</organism>
<proteinExistence type="predicted"/>
<gene>
    <name evidence="2" type="ORF">M9Y10_036584</name>
</gene>
<keyword evidence="3" id="KW-1185">Reference proteome</keyword>
<comment type="caution">
    <text evidence="2">The sequence shown here is derived from an EMBL/GenBank/DDBJ whole genome shotgun (WGS) entry which is preliminary data.</text>
</comment>
<name>A0ABR2GUG3_9EUKA</name>
<keyword evidence="1" id="KW-0175">Coiled coil</keyword>
<reference evidence="2 3" key="1">
    <citation type="submission" date="2024-04" db="EMBL/GenBank/DDBJ databases">
        <title>Tritrichomonas musculus Genome.</title>
        <authorList>
            <person name="Alves-Ferreira E."/>
            <person name="Grigg M."/>
            <person name="Lorenzi H."/>
            <person name="Galac M."/>
        </authorList>
    </citation>
    <scope>NUCLEOTIDE SEQUENCE [LARGE SCALE GENOMIC DNA]</scope>
    <source>
        <strain evidence="2 3">EAF2021</strain>
    </source>
</reference>